<gene>
    <name evidence="1" type="ORF">AYI69_g6583</name>
</gene>
<protein>
    <submittedName>
        <fullName evidence="1">Uncharacterized protein</fullName>
    </submittedName>
</protein>
<proteinExistence type="predicted"/>
<evidence type="ECO:0000313" key="1">
    <source>
        <dbReference type="EMBL" id="OMJ19534.1"/>
    </source>
</evidence>
<sequence>MDQVGKNQAPANQIQVLKSGTKRSLFQTINTSNRLRSLSGTHRGTPNRLRKTRFKPRSQKMNARLQYILSQGLVRLA</sequence>
<comment type="caution">
    <text evidence="1">The sequence shown here is derived from an EMBL/GenBank/DDBJ whole genome shotgun (WGS) entry which is preliminary data.</text>
</comment>
<keyword evidence="2" id="KW-1185">Reference proteome</keyword>
<name>A0A1R1XYD5_9FUNG</name>
<accession>A0A1R1XYD5</accession>
<evidence type="ECO:0000313" key="2">
    <source>
        <dbReference type="Proteomes" id="UP000187429"/>
    </source>
</evidence>
<dbReference type="Proteomes" id="UP000187429">
    <property type="component" value="Unassembled WGS sequence"/>
</dbReference>
<dbReference type="EMBL" id="LSSM01002975">
    <property type="protein sequence ID" value="OMJ19534.1"/>
    <property type="molecule type" value="Genomic_DNA"/>
</dbReference>
<reference evidence="2" key="1">
    <citation type="submission" date="2017-01" db="EMBL/GenBank/DDBJ databases">
        <authorList>
            <person name="Wang Y."/>
            <person name="White M."/>
            <person name="Kvist S."/>
            <person name="Moncalvo J.-M."/>
        </authorList>
    </citation>
    <scope>NUCLEOTIDE SEQUENCE [LARGE SCALE GENOMIC DNA]</scope>
    <source>
        <strain evidence="2">ID-206-W2</strain>
    </source>
</reference>
<organism evidence="1 2">
    <name type="scientific">Smittium culicis</name>
    <dbReference type="NCBI Taxonomy" id="133412"/>
    <lineage>
        <taxon>Eukaryota</taxon>
        <taxon>Fungi</taxon>
        <taxon>Fungi incertae sedis</taxon>
        <taxon>Zoopagomycota</taxon>
        <taxon>Kickxellomycotina</taxon>
        <taxon>Harpellomycetes</taxon>
        <taxon>Harpellales</taxon>
        <taxon>Legeriomycetaceae</taxon>
        <taxon>Smittium</taxon>
    </lineage>
</organism>
<dbReference type="AlphaFoldDB" id="A0A1R1XYD5"/>